<evidence type="ECO:0000313" key="1">
    <source>
        <dbReference type="EMBL" id="KAF7421608.1"/>
    </source>
</evidence>
<evidence type="ECO:0000313" key="2">
    <source>
        <dbReference type="Proteomes" id="UP000600918"/>
    </source>
</evidence>
<accession>A0A834U899</accession>
<dbReference type="Proteomes" id="UP000600918">
    <property type="component" value="Unassembled WGS sequence"/>
</dbReference>
<comment type="caution">
    <text evidence="1">The sequence shown here is derived from an EMBL/GenBank/DDBJ whole genome shotgun (WGS) entry which is preliminary data.</text>
</comment>
<organism evidence="1 2">
    <name type="scientific">Vespula pensylvanica</name>
    <name type="common">Western yellow jacket</name>
    <name type="synonym">Wasp</name>
    <dbReference type="NCBI Taxonomy" id="30213"/>
    <lineage>
        <taxon>Eukaryota</taxon>
        <taxon>Metazoa</taxon>
        <taxon>Ecdysozoa</taxon>
        <taxon>Arthropoda</taxon>
        <taxon>Hexapoda</taxon>
        <taxon>Insecta</taxon>
        <taxon>Pterygota</taxon>
        <taxon>Neoptera</taxon>
        <taxon>Endopterygota</taxon>
        <taxon>Hymenoptera</taxon>
        <taxon>Apocrita</taxon>
        <taxon>Aculeata</taxon>
        <taxon>Vespoidea</taxon>
        <taxon>Vespidae</taxon>
        <taxon>Vespinae</taxon>
        <taxon>Vespula</taxon>
    </lineage>
</organism>
<reference evidence="1" key="1">
    <citation type="journal article" date="2020" name="G3 (Bethesda)">
        <title>High-Quality Assemblies for Three Invasive Social Wasps from the &lt;i&gt;Vespula&lt;/i&gt; Genus.</title>
        <authorList>
            <person name="Harrop T.W.R."/>
            <person name="Guhlin J."/>
            <person name="McLaughlin G.M."/>
            <person name="Permina E."/>
            <person name="Stockwell P."/>
            <person name="Gilligan J."/>
            <person name="Le Lec M.F."/>
            <person name="Gruber M.A.M."/>
            <person name="Quinn O."/>
            <person name="Lovegrove M."/>
            <person name="Duncan E.J."/>
            <person name="Remnant E.J."/>
            <person name="Van Eeckhoven J."/>
            <person name="Graham B."/>
            <person name="Knapp R.A."/>
            <person name="Langford K.W."/>
            <person name="Kronenberg Z."/>
            <person name="Press M.O."/>
            <person name="Eacker S.M."/>
            <person name="Wilson-Rankin E.E."/>
            <person name="Purcell J."/>
            <person name="Lester P.J."/>
            <person name="Dearden P.K."/>
        </authorList>
    </citation>
    <scope>NUCLEOTIDE SEQUENCE</scope>
    <source>
        <strain evidence="1">Volc-1</strain>
    </source>
</reference>
<dbReference type="AlphaFoldDB" id="A0A834U899"/>
<sequence>MNCFHAIVTRHEDKSNLGRNSKGFEVRLTYPYFNLILEGSIVANVLATFAQSPLMMNGFVKATLEAD</sequence>
<proteinExistence type="predicted"/>
<protein>
    <submittedName>
        <fullName evidence="1">Uncharacterized protein</fullName>
    </submittedName>
</protein>
<keyword evidence="2" id="KW-1185">Reference proteome</keyword>
<gene>
    <name evidence="1" type="ORF">H0235_009444</name>
</gene>
<dbReference type="EMBL" id="JACSDY010000008">
    <property type="protein sequence ID" value="KAF7421608.1"/>
    <property type="molecule type" value="Genomic_DNA"/>
</dbReference>
<name>A0A834U899_VESPE</name>